<dbReference type="AlphaFoldDB" id="A0A8C0L471"/>
<organism evidence="1 2">
    <name type="scientific">Canis lupus dingo</name>
    <name type="common">dingo</name>
    <dbReference type="NCBI Taxonomy" id="286419"/>
    <lineage>
        <taxon>Eukaryota</taxon>
        <taxon>Metazoa</taxon>
        <taxon>Chordata</taxon>
        <taxon>Craniata</taxon>
        <taxon>Vertebrata</taxon>
        <taxon>Euteleostomi</taxon>
        <taxon>Mammalia</taxon>
        <taxon>Eutheria</taxon>
        <taxon>Laurasiatheria</taxon>
        <taxon>Carnivora</taxon>
        <taxon>Caniformia</taxon>
        <taxon>Canidae</taxon>
        <taxon>Canis</taxon>
    </lineage>
</organism>
<evidence type="ECO:0000313" key="1">
    <source>
        <dbReference type="Ensembl" id="ENSCAFP00020024202.1"/>
    </source>
</evidence>
<protein>
    <submittedName>
        <fullName evidence="1">Uncharacterized protein</fullName>
    </submittedName>
</protein>
<reference evidence="1" key="1">
    <citation type="submission" date="2025-08" db="UniProtKB">
        <authorList>
            <consortium name="Ensembl"/>
        </authorList>
    </citation>
    <scope>IDENTIFICATION</scope>
</reference>
<evidence type="ECO:0000313" key="2">
    <source>
        <dbReference type="Proteomes" id="UP000694391"/>
    </source>
</evidence>
<keyword evidence="2" id="KW-1185">Reference proteome</keyword>
<accession>A0A8C0L471</accession>
<sequence length="134" mass="15567">RKGKKREERAANSKRLLMIENKLRASPTWGLTAPEPRLPTGFRYWTSKRDGEVALRQEDAFTSQPPVTVHDMVMNTAIKYANCIALGSKHRNGWHLLTYVEYYEECRRAAKAFLKRLLCWHLVHQLPKGLPGHR</sequence>
<name>A0A8C0L471_CANLU</name>
<dbReference type="Proteomes" id="UP000694391">
    <property type="component" value="Unplaced"/>
</dbReference>
<dbReference type="SUPFAM" id="SSF56801">
    <property type="entry name" value="Acetyl-CoA synthetase-like"/>
    <property type="match status" value="1"/>
</dbReference>
<reference evidence="1" key="2">
    <citation type="submission" date="2025-09" db="UniProtKB">
        <authorList>
            <consortium name="Ensembl"/>
        </authorList>
    </citation>
    <scope>IDENTIFICATION</scope>
</reference>
<proteinExistence type="predicted"/>
<dbReference type="Ensembl" id="ENSCAFT00020027946.1">
    <property type="protein sequence ID" value="ENSCAFP00020024202.1"/>
    <property type="gene ID" value="ENSCAFG00020019051.1"/>
</dbReference>
<dbReference type="GeneTree" id="ENSGT00950000185519"/>